<dbReference type="PANTHER" id="PTHR15974:SF0">
    <property type="entry name" value="CYTOKINE-LIKE PROTEIN 1"/>
    <property type="match status" value="1"/>
</dbReference>
<evidence type="ECO:0008006" key="3">
    <source>
        <dbReference type="Google" id="ProtNLM"/>
    </source>
</evidence>
<dbReference type="PANTHER" id="PTHR15974">
    <property type="entry name" value="CYTOKINE-LIKE PROTEIN 1"/>
    <property type="match status" value="1"/>
</dbReference>
<dbReference type="InterPro" id="IPR029253">
    <property type="entry name" value="CYTL1"/>
</dbReference>
<reference evidence="1 2" key="1">
    <citation type="submission" date="2024-05" db="EMBL/GenBank/DDBJ databases">
        <title>A high-quality chromosomal-level genome assembly of Topmouth culter (Culter alburnus).</title>
        <authorList>
            <person name="Zhao H."/>
        </authorList>
    </citation>
    <scope>NUCLEOTIDE SEQUENCE [LARGE SCALE GENOMIC DNA]</scope>
    <source>
        <strain evidence="1">CATC2023</strain>
        <tissue evidence="1">Muscle</tissue>
    </source>
</reference>
<evidence type="ECO:0000313" key="1">
    <source>
        <dbReference type="EMBL" id="KAK9955925.1"/>
    </source>
</evidence>
<protein>
    <recommendedName>
        <fullName evidence="3">Cytokine-like protein 1</fullName>
    </recommendedName>
</protein>
<dbReference type="Proteomes" id="UP001479290">
    <property type="component" value="Unassembled WGS sequence"/>
</dbReference>
<gene>
    <name evidence="1" type="ORF">ABG768_015764</name>
</gene>
<dbReference type="GO" id="GO:0045944">
    <property type="term" value="P:positive regulation of transcription by RNA polymerase II"/>
    <property type="evidence" value="ECO:0007669"/>
    <property type="project" value="TreeGrafter"/>
</dbReference>
<sequence length="159" mass="17985">MNTACLNLQCINAVHREQCCSQGAGSMIAHTSLVLVLMPVVWAQPFPIPPTCYTKVLNMGKEITQRAAEIKKDHDTFRCAAHLPDLYIDIHNACVMSTMNTYLSLLGGMRERRCSYNTKVQSLSSMIRQLYIIISQKCHGDLVFTYDNCEALQRRGWRG</sequence>
<dbReference type="AlphaFoldDB" id="A0AAW1Z3D9"/>
<proteinExistence type="predicted"/>
<evidence type="ECO:0000313" key="2">
    <source>
        <dbReference type="Proteomes" id="UP001479290"/>
    </source>
</evidence>
<organism evidence="1 2">
    <name type="scientific">Culter alburnus</name>
    <name type="common">Topmouth culter</name>
    <dbReference type="NCBI Taxonomy" id="194366"/>
    <lineage>
        <taxon>Eukaryota</taxon>
        <taxon>Metazoa</taxon>
        <taxon>Chordata</taxon>
        <taxon>Craniata</taxon>
        <taxon>Vertebrata</taxon>
        <taxon>Euteleostomi</taxon>
        <taxon>Actinopterygii</taxon>
        <taxon>Neopterygii</taxon>
        <taxon>Teleostei</taxon>
        <taxon>Ostariophysi</taxon>
        <taxon>Cypriniformes</taxon>
        <taxon>Xenocyprididae</taxon>
        <taxon>Xenocypridinae</taxon>
        <taxon>Culter</taxon>
    </lineage>
</organism>
<dbReference type="EMBL" id="JAWDJR010000021">
    <property type="protein sequence ID" value="KAK9955925.1"/>
    <property type="molecule type" value="Genomic_DNA"/>
</dbReference>
<dbReference type="Pfam" id="PF15153">
    <property type="entry name" value="CYTL1"/>
    <property type="match status" value="1"/>
</dbReference>
<keyword evidence="2" id="KW-1185">Reference proteome</keyword>
<name>A0AAW1Z3D9_CULAL</name>
<accession>A0AAW1Z3D9</accession>
<comment type="caution">
    <text evidence="1">The sequence shown here is derived from an EMBL/GenBank/DDBJ whole genome shotgun (WGS) entry which is preliminary data.</text>
</comment>